<name>A0AAE2ZQ04_9HYPH</name>
<gene>
    <name evidence="4" type="ORF">K1W69_16150</name>
</gene>
<dbReference type="Proteomes" id="UP001196509">
    <property type="component" value="Unassembled WGS sequence"/>
</dbReference>
<keyword evidence="4" id="KW-0032">Aminotransferase</keyword>
<dbReference type="Pfam" id="PF00202">
    <property type="entry name" value="Aminotran_3"/>
    <property type="match status" value="1"/>
</dbReference>
<dbReference type="Gene3D" id="3.40.640.10">
    <property type="entry name" value="Type I PLP-dependent aspartate aminotransferase-like (Major domain)"/>
    <property type="match status" value="1"/>
</dbReference>
<comment type="cofactor">
    <cofactor evidence="1">
        <name>pyridoxal 5'-phosphate</name>
        <dbReference type="ChEBI" id="CHEBI:597326"/>
    </cofactor>
</comment>
<dbReference type="AlphaFoldDB" id="A0AAE2ZQ04"/>
<dbReference type="PANTHER" id="PTHR43713">
    <property type="entry name" value="GLUTAMATE-1-SEMIALDEHYDE 2,1-AMINOMUTASE"/>
    <property type="match status" value="1"/>
</dbReference>
<dbReference type="InterPro" id="IPR005814">
    <property type="entry name" value="Aminotrans_3"/>
</dbReference>
<dbReference type="EMBL" id="JAICBX010000003">
    <property type="protein sequence ID" value="MBW8638730.1"/>
    <property type="molecule type" value="Genomic_DNA"/>
</dbReference>
<evidence type="ECO:0000256" key="3">
    <source>
        <dbReference type="RuleBase" id="RU003560"/>
    </source>
</evidence>
<dbReference type="GO" id="GO:0030170">
    <property type="term" value="F:pyridoxal phosphate binding"/>
    <property type="evidence" value="ECO:0007669"/>
    <property type="project" value="InterPro"/>
</dbReference>
<evidence type="ECO:0000313" key="4">
    <source>
        <dbReference type="EMBL" id="MBW8638730.1"/>
    </source>
</evidence>
<dbReference type="CDD" id="cd00610">
    <property type="entry name" value="OAT_like"/>
    <property type="match status" value="1"/>
</dbReference>
<sequence>MSSDPTAGHKIPNYSALEEALVDARQGFIDRNPESLKLHGRASQFLPGGNTRTVLYYDPFPLTFVSGEGCRLEDADGHRYVDFLGEFTAGIFGHSDPVIRQAVVGAMGNGINLGGHGPLEARLADLVCSRFPSIERVRFANSGTEANLLAIALAKAFTRRDKILVFDGAYHGSLLTFGGGAGSPVNVPHHFVIAPFNGFEETQKLIRQQGDDLAAVLVEPMQGSAGCIPGDPEFLSMLRSETSATGSLLIFDEVMTSRLAAGGRQQQLDIRPDLTTLGKYIGGGMSFGAFGGRSDIMDLFDPARPGALPHAGTFNNNVLTMAAGVAALSEVYTPEAAQALNARGDALREALNRLFRETGLPFVATGLGSLIGLHPTPDTPNSPADLEACDPAIRELVFLDLLEDGVYLARRGLIALSLPIGDAEVDMFLDVMRARSTRWRDALGIETTIAP</sequence>
<evidence type="ECO:0000256" key="1">
    <source>
        <dbReference type="ARBA" id="ARBA00001933"/>
    </source>
</evidence>
<evidence type="ECO:0000256" key="2">
    <source>
        <dbReference type="ARBA" id="ARBA00022898"/>
    </source>
</evidence>
<accession>A0AAE2ZQ04</accession>
<keyword evidence="2 3" id="KW-0663">Pyridoxal phosphate</keyword>
<organism evidence="4 5">
    <name type="scientific">Flavimaribacter sediminis</name>
    <dbReference type="NCBI Taxonomy" id="2865987"/>
    <lineage>
        <taxon>Bacteria</taxon>
        <taxon>Pseudomonadati</taxon>
        <taxon>Pseudomonadota</taxon>
        <taxon>Alphaproteobacteria</taxon>
        <taxon>Hyphomicrobiales</taxon>
        <taxon>Rhizobiaceae</taxon>
        <taxon>Flavimaribacter</taxon>
    </lineage>
</organism>
<protein>
    <submittedName>
        <fullName evidence="4">Aspartate aminotransferase family protein</fullName>
    </submittedName>
</protein>
<dbReference type="InterPro" id="IPR015422">
    <property type="entry name" value="PyrdxlP-dep_Trfase_small"/>
</dbReference>
<keyword evidence="4" id="KW-0808">Transferase</keyword>
<dbReference type="Gene3D" id="3.90.1150.10">
    <property type="entry name" value="Aspartate Aminotransferase, domain 1"/>
    <property type="match status" value="1"/>
</dbReference>
<keyword evidence="5" id="KW-1185">Reference proteome</keyword>
<dbReference type="PANTHER" id="PTHR43713:SF3">
    <property type="entry name" value="GLUTAMATE-1-SEMIALDEHYDE 2,1-AMINOMUTASE 1, CHLOROPLASTIC-RELATED"/>
    <property type="match status" value="1"/>
</dbReference>
<dbReference type="GO" id="GO:0008483">
    <property type="term" value="F:transaminase activity"/>
    <property type="evidence" value="ECO:0007669"/>
    <property type="project" value="UniProtKB-KW"/>
</dbReference>
<dbReference type="RefSeq" id="WP_220229464.1">
    <property type="nucleotide sequence ID" value="NZ_JAICBX010000003.1"/>
</dbReference>
<comment type="similarity">
    <text evidence="3">Belongs to the class-III pyridoxal-phosphate-dependent aminotransferase family.</text>
</comment>
<dbReference type="SUPFAM" id="SSF53383">
    <property type="entry name" value="PLP-dependent transferases"/>
    <property type="match status" value="1"/>
</dbReference>
<evidence type="ECO:0000313" key="5">
    <source>
        <dbReference type="Proteomes" id="UP001196509"/>
    </source>
</evidence>
<proteinExistence type="inferred from homology"/>
<comment type="caution">
    <text evidence="4">The sequence shown here is derived from an EMBL/GenBank/DDBJ whole genome shotgun (WGS) entry which is preliminary data.</text>
</comment>
<dbReference type="InterPro" id="IPR015421">
    <property type="entry name" value="PyrdxlP-dep_Trfase_major"/>
</dbReference>
<reference evidence="4" key="1">
    <citation type="submission" date="2021-08" db="EMBL/GenBank/DDBJ databases">
        <title>Hoeflea bacterium WL0058 sp. nov., isolated from the sediment.</title>
        <authorList>
            <person name="Wang L."/>
            <person name="Zhang D."/>
        </authorList>
    </citation>
    <scope>NUCLEOTIDE SEQUENCE</scope>
    <source>
        <strain evidence="4">WL0058</strain>
    </source>
</reference>
<dbReference type="InterPro" id="IPR015424">
    <property type="entry name" value="PyrdxlP-dep_Trfase"/>
</dbReference>